<evidence type="ECO:0000256" key="3">
    <source>
        <dbReference type="ARBA" id="ARBA00046343"/>
    </source>
</evidence>
<dbReference type="Proteomes" id="UP001165085">
    <property type="component" value="Unassembled WGS sequence"/>
</dbReference>
<dbReference type="PANTHER" id="PTHR22839:SF0">
    <property type="entry name" value="THO COMPLEX SUBUNIT 3"/>
    <property type="match status" value="1"/>
</dbReference>
<sequence length="416" mass="42835">MLGNKHFDSHKDNVNKMSRRPQGGGGSGWGGGGGGGGGFHGGQMGPGPSNSWRPGRDGGGGGGRGNYNAGGGHPQGNQHDAIFKEKEKAMQGVVSDPKFADCSYVNVSPQQPLPHVTMLAFSPKSGKQSQGHTLALAGSDGMVRSYDVARISGGSQGGVGAGGDVITANAGGVESIAWEVGDASGRMVTTGHDGKVAYFDPRGGRGDKVKVGGVGLSLAVGGGGVACGTEDDEVWHIDRRTMKPVKLGLDGSEDKISTLAYSPKGDHLFVGGGEPGGRGTVKLFDVKEKYTLVHSLVAHTGNVYGVAFSPDSKWMGTGGGDALVGIWDLKELACVRTVGRLNCLVRSLSFSTDSKYVSSCGDDSLIDIAEIETGRRVHAVPTGGIGECTAWTSGIMAYSTWRQQGSIASVKLMKIN</sequence>
<comment type="caution">
    <text evidence="6">The sequence shown here is derived from an EMBL/GenBank/DDBJ whole genome shotgun (WGS) entry which is preliminary data.</text>
</comment>
<comment type="similarity">
    <text evidence="3">Belongs to the THOC3 family.</text>
</comment>
<dbReference type="OrthoDB" id="340259at2759"/>
<keyword evidence="1 4" id="KW-0853">WD repeat</keyword>
<evidence type="ECO:0000256" key="2">
    <source>
        <dbReference type="ARBA" id="ARBA00022737"/>
    </source>
</evidence>
<dbReference type="SUPFAM" id="SSF50978">
    <property type="entry name" value="WD40 repeat-like"/>
    <property type="match status" value="1"/>
</dbReference>
<dbReference type="InterPro" id="IPR015943">
    <property type="entry name" value="WD40/YVTN_repeat-like_dom_sf"/>
</dbReference>
<feature type="compositionally biased region" description="Gly residues" evidence="5">
    <location>
        <begin position="57"/>
        <end position="74"/>
    </location>
</feature>
<evidence type="ECO:0000256" key="5">
    <source>
        <dbReference type="SAM" id="MobiDB-lite"/>
    </source>
</evidence>
<dbReference type="Pfam" id="PF00400">
    <property type="entry name" value="WD40"/>
    <property type="match status" value="3"/>
</dbReference>
<evidence type="ECO:0000313" key="7">
    <source>
        <dbReference type="Proteomes" id="UP001165085"/>
    </source>
</evidence>
<proteinExistence type="inferred from homology"/>
<dbReference type="PROSITE" id="PS00678">
    <property type="entry name" value="WD_REPEATS_1"/>
    <property type="match status" value="1"/>
</dbReference>
<dbReference type="InterPro" id="IPR040132">
    <property type="entry name" value="Tex1/THOC3"/>
</dbReference>
<reference evidence="7" key="1">
    <citation type="journal article" date="2023" name="Commun. Biol.">
        <title>Genome analysis of Parmales, the sister group of diatoms, reveals the evolutionary specialization of diatoms from phago-mixotrophs to photoautotrophs.</title>
        <authorList>
            <person name="Ban H."/>
            <person name="Sato S."/>
            <person name="Yoshikawa S."/>
            <person name="Yamada K."/>
            <person name="Nakamura Y."/>
            <person name="Ichinomiya M."/>
            <person name="Sato N."/>
            <person name="Blanc-Mathieu R."/>
            <person name="Endo H."/>
            <person name="Kuwata A."/>
            <person name="Ogata H."/>
        </authorList>
    </citation>
    <scope>NUCLEOTIDE SEQUENCE [LARGE SCALE GENOMIC DNA]</scope>
    <source>
        <strain evidence="7">NIES 3701</strain>
    </source>
</reference>
<dbReference type="AlphaFoldDB" id="A0A9W6ZFY7"/>
<evidence type="ECO:0000256" key="4">
    <source>
        <dbReference type="PROSITE-ProRule" id="PRU00221"/>
    </source>
</evidence>
<dbReference type="PROSITE" id="PS50082">
    <property type="entry name" value="WD_REPEATS_2"/>
    <property type="match status" value="1"/>
</dbReference>
<feature type="region of interest" description="Disordered" evidence="5">
    <location>
        <begin position="1"/>
        <end position="79"/>
    </location>
</feature>
<gene>
    <name evidence="6" type="ORF">TrST_g10170</name>
</gene>
<dbReference type="InterPro" id="IPR001680">
    <property type="entry name" value="WD40_rpt"/>
</dbReference>
<protein>
    <submittedName>
        <fullName evidence="6">Uncharacterized protein</fullName>
    </submittedName>
</protein>
<feature type="repeat" description="WD" evidence="4">
    <location>
        <begin position="296"/>
        <end position="337"/>
    </location>
</feature>
<dbReference type="Gene3D" id="2.130.10.10">
    <property type="entry name" value="YVTN repeat-like/Quinoprotein amine dehydrogenase"/>
    <property type="match status" value="2"/>
</dbReference>
<evidence type="ECO:0000256" key="1">
    <source>
        <dbReference type="ARBA" id="ARBA00022574"/>
    </source>
</evidence>
<name>A0A9W6ZFY7_9STRA</name>
<organism evidence="6 7">
    <name type="scientific">Triparma strigata</name>
    <dbReference type="NCBI Taxonomy" id="1606541"/>
    <lineage>
        <taxon>Eukaryota</taxon>
        <taxon>Sar</taxon>
        <taxon>Stramenopiles</taxon>
        <taxon>Ochrophyta</taxon>
        <taxon>Bolidophyceae</taxon>
        <taxon>Parmales</taxon>
        <taxon>Triparmaceae</taxon>
        <taxon>Triparma</taxon>
    </lineage>
</organism>
<dbReference type="PROSITE" id="PS50294">
    <property type="entry name" value="WD_REPEATS_REGION"/>
    <property type="match status" value="1"/>
</dbReference>
<dbReference type="InterPro" id="IPR019775">
    <property type="entry name" value="WD40_repeat_CS"/>
</dbReference>
<dbReference type="SMART" id="SM00320">
    <property type="entry name" value="WD40"/>
    <property type="match status" value="5"/>
</dbReference>
<feature type="compositionally biased region" description="Basic and acidic residues" evidence="5">
    <location>
        <begin position="1"/>
        <end position="14"/>
    </location>
</feature>
<dbReference type="EMBL" id="BRXY01000021">
    <property type="protein sequence ID" value="GMH53667.1"/>
    <property type="molecule type" value="Genomic_DNA"/>
</dbReference>
<dbReference type="InterPro" id="IPR036322">
    <property type="entry name" value="WD40_repeat_dom_sf"/>
</dbReference>
<dbReference type="GO" id="GO:0000445">
    <property type="term" value="C:THO complex part of transcription export complex"/>
    <property type="evidence" value="ECO:0007669"/>
    <property type="project" value="TreeGrafter"/>
</dbReference>
<feature type="compositionally biased region" description="Gly residues" evidence="5">
    <location>
        <begin position="22"/>
        <end position="45"/>
    </location>
</feature>
<accession>A0A9W6ZFY7</accession>
<keyword evidence="7" id="KW-1185">Reference proteome</keyword>
<evidence type="ECO:0000313" key="6">
    <source>
        <dbReference type="EMBL" id="GMH53667.1"/>
    </source>
</evidence>
<keyword evidence="2" id="KW-0677">Repeat</keyword>
<dbReference type="PANTHER" id="PTHR22839">
    <property type="entry name" value="THO COMPLEX SUBUNIT 3 THO3"/>
    <property type="match status" value="1"/>
</dbReference>
<dbReference type="GO" id="GO:0006406">
    <property type="term" value="P:mRNA export from nucleus"/>
    <property type="evidence" value="ECO:0007669"/>
    <property type="project" value="InterPro"/>
</dbReference>